<dbReference type="InterPro" id="IPR009011">
    <property type="entry name" value="Man6P_isomerase_rcpt-bd_dom_sf"/>
</dbReference>
<evidence type="ECO:0000313" key="21">
    <source>
        <dbReference type="EMBL" id="CAF1091801.1"/>
    </source>
</evidence>
<protein>
    <recommendedName>
        <fullName evidence="6">Autophagy-related protein 27</fullName>
    </recommendedName>
</protein>
<evidence type="ECO:0000259" key="20">
    <source>
        <dbReference type="PROSITE" id="PS51914"/>
    </source>
</evidence>
<comment type="caution">
    <text evidence="21">The sequence shown here is derived from an EMBL/GenBank/DDBJ whole genome shotgun (WGS) entry which is preliminary data.</text>
</comment>
<organism evidence="21 22">
    <name type="scientific">Brachionus calyciflorus</name>
    <dbReference type="NCBI Taxonomy" id="104777"/>
    <lineage>
        <taxon>Eukaryota</taxon>
        <taxon>Metazoa</taxon>
        <taxon>Spiralia</taxon>
        <taxon>Gnathifera</taxon>
        <taxon>Rotifera</taxon>
        <taxon>Eurotatoria</taxon>
        <taxon>Monogononta</taxon>
        <taxon>Pseudotrocha</taxon>
        <taxon>Ploima</taxon>
        <taxon>Brachionidae</taxon>
        <taxon>Brachionus</taxon>
    </lineage>
</organism>
<comment type="subcellular location">
    <subcellularLocation>
        <location evidence="2">Cytoplasmic vesicle membrane</location>
        <topology evidence="2">Single-pass type I membrane protein</topology>
    </subcellularLocation>
    <subcellularLocation>
        <location evidence="3">Golgi apparatus membrane</location>
    </subcellularLocation>
    <subcellularLocation>
        <location evidence="1">Mitochondrion membrane</location>
        <topology evidence="1">Single-pass membrane protein</topology>
    </subcellularLocation>
    <subcellularLocation>
        <location evidence="4">Preautophagosomal structure membrane</location>
        <topology evidence="4">Single-pass type I membrane protein</topology>
    </subcellularLocation>
</comment>
<dbReference type="SMART" id="SM01404">
    <property type="entry name" value="CIMR"/>
    <property type="match status" value="1"/>
</dbReference>
<evidence type="ECO:0000256" key="19">
    <source>
        <dbReference type="SAM" id="SignalP"/>
    </source>
</evidence>
<dbReference type="Proteomes" id="UP000663879">
    <property type="component" value="Unassembled WGS sequence"/>
</dbReference>
<dbReference type="GO" id="GO:0010008">
    <property type="term" value="C:endosome membrane"/>
    <property type="evidence" value="ECO:0007669"/>
    <property type="project" value="UniProtKB-SubCell"/>
</dbReference>
<evidence type="ECO:0000256" key="2">
    <source>
        <dbReference type="ARBA" id="ARBA00004358"/>
    </source>
</evidence>
<evidence type="ECO:0000256" key="10">
    <source>
        <dbReference type="ARBA" id="ARBA00022927"/>
    </source>
</evidence>
<evidence type="ECO:0000256" key="15">
    <source>
        <dbReference type="ARBA" id="ARBA00023136"/>
    </source>
</evidence>
<evidence type="ECO:0000256" key="12">
    <source>
        <dbReference type="ARBA" id="ARBA00023006"/>
    </source>
</evidence>
<feature type="signal peptide" evidence="19">
    <location>
        <begin position="1"/>
        <end position="20"/>
    </location>
</feature>
<evidence type="ECO:0000256" key="16">
    <source>
        <dbReference type="ARBA" id="ARBA00023157"/>
    </source>
</evidence>
<keyword evidence="13" id="KW-0333">Golgi apparatus</keyword>
<evidence type="ECO:0000256" key="8">
    <source>
        <dbReference type="ARBA" id="ARBA00022692"/>
    </source>
</evidence>
<keyword evidence="10" id="KW-0653">Protein transport</keyword>
<keyword evidence="15 18" id="KW-0472">Membrane</keyword>
<keyword evidence="12" id="KW-0072">Autophagy</keyword>
<proteinExistence type="inferred from homology"/>
<keyword evidence="16" id="KW-1015">Disulfide bond</keyword>
<evidence type="ECO:0000256" key="11">
    <source>
        <dbReference type="ARBA" id="ARBA00022989"/>
    </source>
</evidence>
<evidence type="ECO:0000256" key="18">
    <source>
        <dbReference type="SAM" id="Phobius"/>
    </source>
</evidence>
<evidence type="ECO:0000313" key="22">
    <source>
        <dbReference type="Proteomes" id="UP000663879"/>
    </source>
</evidence>
<dbReference type="EMBL" id="CAJNOC010007083">
    <property type="protein sequence ID" value="CAF1091801.1"/>
    <property type="molecule type" value="Genomic_DNA"/>
</dbReference>
<keyword evidence="22" id="KW-1185">Reference proteome</keyword>
<evidence type="ECO:0000256" key="13">
    <source>
        <dbReference type="ARBA" id="ARBA00023034"/>
    </source>
</evidence>
<gene>
    <name evidence="21" type="ORF">OXX778_LOCUS20707</name>
</gene>
<dbReference type="Pfam" id="PF09451">
    <property type="entry name" value="ATG27"/>
    <property type="match status" value="1"/>
</dbReference>
<feature type="transmembrane region" description="Helical" evidence="18">
    <location>
        <begin position="173"/>
        <end position="198"/>
    </location>
</feature>
<keyword evidence="8 18" id="KW-0812">Transmembrane</keyword>
<dbReference type="SUPFAM" id="SSF50911">
    <property type="entry name" value="Mannose 6-phosphate receptor domain"/>
    <property type="match status" value="1"/>
</dbReference>
<evidence type="ECO:0000256" key="9">
    <source>
        <dbReference type="ARBA" id="ARBA00022729"/>
    </source>
</evidence>
<evidence type="ECO:0000256" key="5">
    <source>
        <dbReference type="ARBA" id="ARBA00005363"/>
    </source>
</evidence>
<evidence type="ECO:0000256" key="4">
    <source>
        <dbReference type="ARBA" id="ARBA00004472"/>
    </source>
</evidence>
<reference evidence="21" key="1">
    <citation type="submission" date="2021-02" db="EMBL/GenBank/DDBJ databases">
        <authorList>
            <person name="Nowell W R."/>
        </authorList>
    </citation>
    <scope>NUCLEOTIDE SEQUENCE</scope>
    <source>
        <strain evidence="21">Ploen Becks lab</strain>
    </source>
</reference>
<keyword evidence="7" id="KW-0813">Transport</keyword>
<keyword evidence="14" id="KW-0496">Mitochondrion</keyword>
<name>A0A814NGX3_9BILA</name>
<keyword evidence="9 19" id="KW-0732">Signal</keyword>
<dbReference type="GO" id="GO:0000139">
    <property type="term" value="C:Golgi membrane"/>
    <property type="evidence" value="ECO:0007669"/>
    <property type="project" value="UniProtKB-SubCell"/>
</dbReference>
<evidence type="ECO:0000256" key="17">
    <source>
        <dbReference type="ARBA" id="ARBA00023329"/>
    </source>
</evidence>
<dbReference type="PROSITE" id="PS51914">
    <property type="entry name" value="MRH"/>
    <property type="match status" value="1"/>
</dbReference>
<dbReference type="Gene3D" id="2.70.130.10">
    <property type="entry name" value="Mannose-6-phosphate receptor binding domain"/>
    <property type="match status" value="1"/>
</dbReference>
<feature type="domain" description="MRH" evidence="20">
    <location>
        <begin position="35"/>
        <end position="161"/>
    </location>
</feature>
<dbReference type="GO" id="GO:0005802">
    <property type="term" value="C:trans-Golgi network"/>
    <property type="evidence" value="ECO:0007669"/>
    <property type="project" value="TreeGrafter"/>
</dbReference>
<dbReference type="PANTHER" id="PTHR15071:SF0">
    <property type="entry name" value="MANNOSE 6-PHOSPHATE RECEPTOR-LIKE PROTEIN 1"/>
    <property type="match status" value="1"/>
</dbReference>
<keyword evidence="11 18" id="KW-1133">Transmembrane helix</keyword>
<evidence type="ECO:0000256" key="7">
    <source>
        <dbReference type="ARBA" id="ARBA00022448"/>
    </source>
</evidence>
<sequence length="242" mass="26766">MYFRIKLLFFFAFFFNFASSKSLNNTKNLKFTQLSSCKVQLDDGGLIDLTSLDNPSKPRTDTDNDYDYKFNPCSPITCISGARPTSAACQISTDGKVQYNLGDQSTAVLTYSSNLLMKFSSGEKTTIIQCLCDNSEKFSFSEERPINTYKFTFSSPCCCPNGCSGKKPEKGGLSFGSIILIIFFSCVAAYLIGGFVFLKFVKKASGTDTIPNYAFWASVPSDVKAGFSYSISRVRGSQYNQF</sequence>
<keyword evidence="17" id="KW-0968">Cytoplasmic vesicle</keyword>
<accession>A0A814NGX3</accession>
<evidence type="ECO:0000256" key="14">
    <source>
        <dbReference type="ARBA" id="ARBA00023128"/>
    </source>
</evidence>
<comment type="similarity">
    <text evidence="5">Belongs to the ATG27 family.</text>
</comment>
<dbReference type="InterPro" id="IPR044865">
    <property type="entry name" value="MRH_dom"/>
</dbReference>
<dbReference type="OrthoDB" id="29460at2759"/>
<dbReference type="PANTHER" id="PTHR15071">
    <property type="entry name" value="MANNOSE-6-PHOSPHATE RECEPTOR FAMILY MEMBER"/>
    <property type="match status" value="1"/>
</dbReference>
<evidence type="ECO:0000256" key="3">
    <source>
        <dbReference type="ARBA" id="ARBA00004394"/>
    </source>
</evidence>
<evidence type="ECO:0000256" key="1">
    <source>
        <dbReference type="ARBA" id="ARBA00004304"/>
    </source>
</evidence>
<dbReference type="InterPro" id="IPR018939">
    <property type="entry name" value="Autophagy-rel_prot_27"/>
</dbReference>
<feature type="chain" id="PRO_5032470673" description="Autophagy-related protein 27" evidence="19">
    <location>
        <begin position="21"/>
        <end position="242"/>
    </location>
</feature>
<evidence type="ECO:0000256" key="6">
    <source>
        <dbReference type="ARBA" id="ARBA00013776"/>
    </source>
</evidence>
<dbReference type="AlphaFoldDB" id="A0A814NGX3"/>